<dbReference type="NCBIfam" id="NF006829">
    <property type="entry name" value="PRK09352.1"/>
    <property type="match status" value="1"/>
</dbReference>
<comment type="caution">
    <text evidence="11">The sequence shown here is derived from an EMBL/GenBank/DDBJ whole genome shotgun (WGS) entry which is preliminary data.</text>
</comment>
<evidence type="ECO:0000259" key="10">
    <source>
        <dbReference type="Pfam" id="PF08545"/>
    </source>
</evidence>
<keyword evidence="8" id="KW-0963">Cytoplasm</keyword>
<reference evidence="11 12" key="1">
    <citation type="submission" date="2021-03" db="EMBL/GenBank/DDBJ databases">
        <title>Genomic Encyclopedia of Type Strains, Phase IV (KMG-IV): sequencing the most valuable type-strain genomes for metagenomic binning, comparative biology and taxonomic classification.</title>
        <authorList>
            <person name="Goeker M."/>
        </authorList>
    </citation>
    <scope>NUCLEOTIDE SEQUENCE [LARGE SCALE GENOMIC DNA]</scope>
    <source>
        <strain evidence="11 12">DSM 26427</strain>
    </source>
</reference>
<organism evidence="11 12">
    <name type="scientific">Rhizobium herbae</name>
    <dbReference type="NCBI Taxonomy" id="508661"/>
    <lineage>
        <taxon>Bacteria</taxon>
        <taxon>Pseudomonadati</taxon>
        <taxon>Pseudomonadota</taxon>
        <taxon>Alphaproteobacteria</taxon>
        <taxon>Hyphomicrobiales</taxon>
        <taxon>Rhizobiaceae</taxon>
        <taxon>Rhizobium/Agrobacterium group</taxon>
        <taxon>Rhizobium</taxon>
    </lineage>
</organism>
<evidence type="ECO:0000256" key="6">
    <source>
        <dbReference type="ARBA" id="ARBA00023160"/>
    </source>
</evidence>
<comment type="similarity">
    <text evidence="1 8">Belongs to the thiolase-like superfamily. FabH family.</text>
</comment>
<evidence type="ECO:0000259" key="9">
    <source>
        <dbReference type="Pfam" id="PF08541"/>
    </source>
</evidence>
<feature type="region of interest" description="ACP-binding" evidence="8">
    <location>
        <begin position="234"/>
        <end position="238"/>
    </location>
</feature>
<proteinExistence type="inferred from homology"/>
<dbReference type="GO" id="GO:0033818">
    <property type="term" value="F:beta-ketoacyl-acyl-carrier-protein synthase III activity"/>
    <property type="evidence" value="ECO:0007669"/>
    <property type="project" value="UniProtKB-EC"/>
</dbReference>
<dbReference type="InterPro" id="IPR016039">
    <property type="entry name" value="Thiolase-like"/>
</dbReference>
<feature type="active site" evidence="8">
    <location>
        <position position="263"/>
    </location>
</feature>
<keyword evidence="6 8" id="KW-0275">Fatty acid biosynthesis</keyword>
<feature type="domain" description="Beta-ketoacyl-[acyl-carrier-protein] synthase III C-terminal" evidence="9">
    <location>
        <begin position="218"/>
        <end position="306"/>
    </location>
</feature>
<keyword evidence="4 8" id="KW-0276">Fatty acid metabolism</keyword>
<name>A0ABS4ESB1_9HYPH</name>
<keyword evidence="12" id="KW-1185">Reference proteome</keyword>
<comment type="catalytic activity">
    <reaction evidence="8">
        <text>malonyl-[ACP] + acetyl-CoA + H(+) = 3-oxobutanoyl-[ACP] + CO2 + CoA</text>
        <dbReference type="Rhea" id="RHEA:12080"/>
        <dbReference type="Rhea" id="RHEA-COMP:9623"/>
        <dbReference type="Rhea" id="RHEA-COMP:9625"/>
        <dbReference type="ChEBI" id="CHEBI:15378"/>
        <dbReference type="ChEBI" id="CHEBI:16526"/>
        <dbReference type="ChEBI" id="CHEBI:57287"/>
        <dbReference type="ChEBI" id="CHEBI:57288"/>
        <dbReference type="ChEBI" id="CHEBI:78449"/>
        <dbReference type="ChEBI" id="CHEBI:78450"/>
        <dbReference type="EC" id="2.3.1.180"/>
    </reaction>
</comment>
<keyword evidence="5 8" id="KW-0443">Lipid metabolism</keyword>
<feature type="active site" evidence="8">
    <location>
        <position position="96"/>
    </location>
</feature>
<feature type="active site" evidence="8">
    <location>
        <position position="233"/>
    </location>
</feature>
<dbReference type="InterPro" id="IPR013747">
    <property type="entry name" value="ACP_syn_III_C"/>
</dbReference>
<evidence type="ECO:0000313" key="11">
    <source>
        <dbReference type="EMBL" id="MBP1860834.1"/>
    </source>
</evidence>
<comment type="subunit">
    <text evidence="8">Homodimer.</text>
</comment>
<comment type="pathway">
    <text evidence="8">Lipid metabolism; fatty acid biosynthesis.</text>
</comment>
<dbReference type="Gene3D" id="3.40.47.10">
    <property type="match status" value="1"/>
</dbReference>
<evidence type="ECO:0000256" key="4">
    <source>
        <dbReference type="ARBA" id="ARBA00022832"/>
    </source>
</evidence>
<dbReference type="InterPro" id="IPR013751">
    <property type="entry name" value="ACP_syn_III_N"/>
</dbReference>
<dbReference type="Pfam" id="PF08541">
    <property type="entry name" value="ACP_syn_III_C"/>
    <property type="match status" value="1"/>
</dbReference>
<accession>A0ABS4ESB1</accession>
<comment type="subcellular location">
    <subcellularLocation>
        <location evidence="8">Cytoplasm</location>
    </subcellularLocation>
</comment>
<evidence type="ECO:0000256" key="5">
    <source>
        <dbReference type="ARBA" id="ARBA00023098"/>
    </source>
</evidence>
<feature type="domain" description="Beta-ketoacyl-[acyl-carrier-protein] synthase III N-terminal" evidence="10">
    <location>
        <begin position="90"/>
        <end position="173"/>
    </location>
</feature>
<dbReference type="Pfam" id="PF08545">
    <property type="entry name" value="ACP_syn_III"/>
    <property type="match status" value="1"/>
</dbReference>
<evidence type="ECO:0000256" key="2">
    <source>
        <dbReference type="ARBA" id="ARBA00022516"/>
    </source>
</evidence>
<evidence type="ECO:0000313" key="12">
    <source>
        <dbReference type="Proteomes" id="UP000823786"/>
    </source>
</evidence>
<comment type="function">
    <text evidence="8">Catalyzes the condensation reaction of fatty acid synthesis by the addition to an acyl acceptor of two carbons from malonyl-ACP. Catalyzes the first condensation reaction which initiates fatty acid synthesis and may therefore play a role in governing the total rate of fatty acid production. Possesses both acetoacetyl-ACP synthase and acetyl transacylase activities. Its substrate specificity determines the biosynthesis of branched-chain and/or straight-chain of fatty acids.</text>
</comment>
<dbReference type="NCBIfam" id="TIGR00747">
    <property type="entry name" value="fabH"/>
    <property type="match status" value="1"/>
</dbReference>
<dbReference type="EC" id="2.3.1.180" evidence="8"/>
<dbReference type="InterPro" id="IPR004655">
    <property type="entry name" value="FabH"/>
</dbReference>
<dbReference type="HAMAP" id="MF_01815">
    <property type="entry name" value="FabH"/>
    <property type="match status" value="1"/>
</dbReference>
<evidence type="ECO:0000256" key="7">
    <source>
        <dbReference type="ARBA" id="ARBA00023268"/>
    </source>
</evidence>
<evidence type="ECO:0000256" key="8">
    <source>
        <dbReference type="HAMAP-Rule" id="MF_01815"/>
    </source>
</evidence>
<comment type="domain">
    <text evidence="8">The last Arg residue of the ACP-binding site is essential for the weak association between ACP/AcpP and FabH.</text>
</comment>
<dbReference type="EMBL" id="JAGGJV010000008">
    <property type="protein sequence ID" value="MBP1860834.1"/>
    <property type="molecule type" value="Genomic_DNA"/>
</dbReference>
<dbReference type="PANTHER" id="PTHR43091">
    <property type="entry name" value="3-OXOACYL-[ACYL-CARRIER-PROTEIN] SYNTHASE"/>
    <property type="match status" value="1"/>
</dbReference>
<dbReference type="CDD" id="cd00830">
    <property type="entry name" value="KAS_III"/>
    <property type="match status" value="1"/>
</dbReference>
<protein>
    <recommendedName>
        <fullName evidence="8">Beta-ketoacyl-[acyl-carrier-protein] synthase III</fullName>
        <shortName evidence="8">Beta-ketoacyl-ACP synthase III</shortName>
        <shortName evidence="8">KAS III</shortName>
        <ecNumber evidence="8">2.3.1.180</ecNumber>
    </recommendedName>
    <alternativeName>
        <fullName evidence="8">3-oxoacyl-[acyl-carrier-protein] synthase 3</fullName>
    </alternativeName>
    <alternativeName>
        <fullName evidence="8">3-oxoacyl-[acyl-carrier-protein] synthase III</fullName>
    </alternativeName>
</protein>
<keyword evidence="7 8" id="KW-0511">Multifunctional enzyme</keyword>
<keyword evidence="3 8" id="KW-0808">Transferase</keyword>
<sequence>MTNREMEEKVDTSDEWIVQRTGIRQRYIASEGETTASLGEAAARAALTNAGLTPADLDVIIVATSTPDNTFPATAVNIQNRLGMHHGAAFDVQAVCSGFIFAVTTADAYIRGGLAKRVLVIGAETFSRILDWNDRTTCVLFGDGAGAIILEGQEGNGTTADRGVLTTQLRSDGAHKEKLYVDGGPSTTGTVGHLRMEGREVFKHAVGMITDVIEAAFEATGTTADDLDWLVPHQANRRIIDGSAKKLGIPLEKVVVTVDLHGNTSAASIPLALNVAASDGRIKKGDLVLLEAMGGGFTWGSVLLRW</sequence>
<evidence type="ECO:0000256" key="1">
    <source>
        <dbReference type="ARBA" id="ARBA00008642"/>
    </source>
</evidence>
<evidence type="ECO:0000256" key="3">
    <source>
        <dbReference type="ARBA" id="ARBA00022679"/>
    </source>
</evidence>
<keyword evidence="2 8" id="KW-0444">Lipid biosynthesis</keyword>
<keyword evidence="8 11" id="KW-0012">Acyltransferase</keyword>
<dbReference type="Proteomes" id="UP000823786">
    <property type="component" value="Unassembled WGS sequence"/>
</dbReference>
<dbReference type="PANTHER" id="PTHR43091:SF1">
    <property type="entry name" value="BETA-KETOACYL-[ACYL-CARRIER-PROTEIN] SYNTHASE III, CHLOROPLASTIC"/>
    <property type="match status" value="1"/>
</dbReference>
<gene>
    <name evidence="8" type="primary">fabH</name>
    <name evidence="11" type="ORF">J2Z75_004355</name>
</gene>
<dbReference type="SUPFAM" id="SSF53901">
    <property type="entry name" value="Thiolase-like"/>
    <property type="match status" value="1"/>
</dbReference>